<proteinExistence type="inferred from homology"/>
<dbReference type="SUPFAM" id="SSF55103">
    <property type="entry name" value="FAD-linked oxidases, C-terminal domain"/>
    <property type="match status" value="1"/>
</dbReference>
<keyword evidence="5" id="KW-0997">Cell inner membrane</keyword>
<dbReference type="InterPro" id="IPR016173">
    <property type="entry name" value="D-lactate_DH_C-sub2"/>
</dbReference>
<sequence>MSAAATSAREPLLASFRAVVGPRHVLTGDQQTRRFRKGHRTGEGRVLAVVQPGTLLEQWQVLQAAVAADCIVIMQAANTGLTGGSTPDGDNYERDIVLISTRRLDGVQLINQGEQVVCLPGATLDRLERELAPLGREPHSVIGSSCIGASVLGGVCNNSGGALVRRGPAYTELALYAQVQADGSLTLVNHLGIELGESPEEILTRLQQGDYSPAAVRNEAAKASDAGYSEHVRDVDADTPARFNADPSRLFEASGSAGKLCLFAVRLDTFVKEPSTVFYIGSNDPQDLTDLRRYLLTSLPSLPIAGEYIHRTAFDIGERYGKDTYLIIDRFGTAKVPTAFALKSRIDGLFERVGLRGVSDRIIQKLMDLLPSHLPERMREYRDRYEHHLLLRVSNDVAEQTREHLRGFFVSRDSGSYFECDEDEGRRAFLHRFAVAGAAIRYREVHRKEVEDIVALDIALRRNDRDWVESLPPELEQDMVHKLYYGHFFCHVFHQDYIVRKGVDPLAMEHRMWALLDERRAEYPAEHNVGHLYVAKPALADFYRELDPTNSFNPGIGHTSRQRGWGECCGGHEGETG</sequence>
<comment type="subcellular location">
    <subcellularLocation>
        <location evidence="5">Cell inner membrane</location>
        <topology evidence="5">Peripheral membrane protein</topology>
        <orientation evidence="5">Cytoplasmic side</orientation>
    </subcellularLocation>
</comment>
<dbReference type="InterPro" id="IPR016167">
    <property type="entry name" value="FAD-bd_PCMH_sub1"/>
</dbReference>
<evidence type="ECO:0000256" key="3">
    <source>
        <dbReference type="ARBA" id="ARBA00022827"/>
    </source>
</evidence>
<dbReference type="InterPro" id="IPR006094">
    <property type="entry name" value="Oxid_FAD_bind_N"/>
</dbReference>
<evidence type="ECO:0000256" key="1">
    <source>
        <dbReference type="ARBA" id="ARBA00001974"/>
    </source>
</evidence>
<dbReference type="Pfam" id="PF01565">
    <property type="entry name" value="FAD_binding_4"/>
    <property type="match status" value="1"/>
</dbReference>
<comment type="caution">
    <text evidence="8">The sequence shown here is derived from an EMBL/GenBank/DDBJ whole genome shotgun (WGS) entry which is preliminary data.</text>
</comment>
<evidence type="ECO:0000256" key="5">
    <source>
        <dbReference type="HAMAP-Rule" id="MF_02092"/>
    </source>
</evidence>
<feature type="binding site" evidence="5">
    <location>
        <position position="143"/>
    </location>
    <ligand>
        <name>FAD</name>
        <dbReference type="ChEBI" id="CHEBI:57692"/>
    </ligand>
</feature>
<dbReference type="RefSeq" id="WP_353387794.1">
    <property type="nucleotide sequence ID" value="NZ_BAABWD010000001.1"/>
</dbReference>
<keyword evidence="3 5" id="KW-0274">FAD</keyword>
<feature type="binding site" evidence="5">
    <location>
        <position position="150"/>
    </location>
    <ligand>
        <name>FAD</name>
        <dbReference type="ChEBI" id="CHEBI:57692"/>
    </ligand>
</feature>
<dbReference type="Proteomes" id="UP001486808">
    <property type="component" value="Unassembled WGS sequence"/>
</dbReference>
<feature type="binding site" evidence="5">
    <location>
        <position position="262"/>
    </location>
    <ligand>
        <name>FAD</name>
        <dbReference type="ChEBI" id="CHEBI:57692"/>
    </ligand>
</feature>
<reference evidence="8 9" key="1">
    <citation type="submission" date="2024-04" db="EMBL/GenBank/DDBJ databases">
        <title>Draft genome sequence of Halopseudomonas sabulinigri NBRC 116187.</title>
        <authorList>
            <person name="Miyakawa T."/>
            <person name="Kusuya Y."/>
            <person name="Miura T."/>
        </authorList>
    </citation>
    <scope>NUCLEOTIDE SEQUENCE [LARGE SCALE GENOMIC DNA]</scope>
    <source>
        <strain evidence="8 9">4NH20-0042</strain>
    </source>
</reference>
<evidence type="ECO:0000259" key="7">
    <source>
        <dbReference type="PROSITE" id="PS51387"/>
    </source>
</evidence>
<dbReference type="Gene3D" id="3.30.465.10">
    <property type="match status" value="1"/>
</dbReference>
<feature type="binding site" evidence="5">
    <location>
        <position position="160"/>
    </location>
    <ligand>
        <name>FAD</name>
        <dbReference type="ChEBI" id="CHEBI:57692"/>
    </ligand>
</feature>
<dbReference type="NCBIfam" id="NF008387">
    <property type="entry name" value="PRK11183.1"/>
    <property type="match status" value="1"/>
</dbReference>
<dbReference type="InterPro" id="IPR016164">
    <property type="entry name" value="FAD-linked_Oxase-like_C"/>
</dbReference>
<keyword evidence="5" id="KW-0472">Membrane</keyword>
<comment type="catalytic activity">
    <reaction evidence="5 6">
        <text>(R)-lactate + a quinone = a quinol + pyruvate</text>
        <dbReference type="Rhea" id="RHEA:51468"/>
        <dbReference type="ChEBI" id="CHEBI:15361"/>
        <dbReference type="ChEBI" id="CHEBI:16004"/>
        <dbReference type="ChEBI" id="CHEBI:24646"/>
        <dbReference type="ChEBI" id="CHEBI:132124"/>
        <dbReference type="EC" id="1.1.5.12"/>
    </reaction>
</comment>
<dbReference type="EMBL" id="BAABWD010000001">
    <property type="protein sequence ID" value="GAA6131298.1"/>
    <property type="molecule type" value="Genomic_DNA"/>
</dbReference>
<dbReference type="Gene3D" id="3.30.70.610">
    <property type="entry name" value="D-lactate dehydrogenase, cap domain, subdomain 1"/>
    <property type="match status" value="2"/>
</dbReference>
<keyword evidence="9" id="KW-1185">Reference proteome</keyword>
<evidence type="ECO:0000256" key="2">
    <source>
        <dbReference type="ARBA" id="ARBA00022630"/>
    </source>
</evidence>
<evidence type="ECO:0000313" key="9">
    <source>
        <dbReference type="Proteomes" id="UP001486808"/>
    </source>
</evidence>
<dbReference type="InterPro" id="IPR012256">
    <property type="entry name" value="D_lactate_DH"/>
</dbReference>
<feature type="binding site" evidence="5">
    <location>
        <begin position="76"/>
        <end position="80"/>
    </location>
    <ligand>
        <name>FAD</name>
        <dbReference type="ChEBI" id="CHEBI:57692"/>
    </ligand>
</feature>
<dbReference type="PANTHER" id="PTHR43716:SF1">
    <property type="entry name" value="D-2-HYDROXYGLUTARATE DEHYDROGENASE, MITOCHONDRIAL"/>
    <property type="match status" value="1"/>
</dbReference>
<dbReference type="Gene3D" id="3.30.43.10">
    <property type="entry name" value="Uridine Diphospho-n-acetylenolpyruvylglucosamine Reductase, domain 2"/>
    <property type="match status" value="2"/>
</dbReference>
<dbReference type="InterPro" id="IPR015409">
    <property type="entry name" value="Lactate_DH_C"/>
</dbReference>
<dbReference type="PANTHER" id="PTHR43716">
    <property type="entry name" value="D-2-HYDROXYGLUTARATE DEHYDROGENASE, MITOCHONDRIAL"/>
    <property type="match status" value="1"/>
</dbReference>
<dbReference type="Pfam" id="PF09330">
    <property type="entry name" value="Lact-deh-memb"/>
    <property type="match status" value="1"/>
</dbReference>
<dbReference type="InterPro" id="IPR051264">
    <property type="entry name" value="FAD-oxidored/transferase_4"/>
</dbReference>
<keyword evidence="2 5" id="KW-0285">Flavoprotein</keyword>
<comment type="cofactor">
    <cofactor evidence="1 5 6">
        <name>FAD</name>
        <dbReference type="ChEBI" id="CHEBI:57692"/>
    </cofactor>
</comment>
<dbReference type="Gene3D" id="3.30.1370.20">
    <property type="entry name" value="D-lactate dehydrogenase, cap domain, subdomain 2"/>
    <property type="match status" value="1"/>
</dbReference>
<feature type="binding site" evidence="5">
    <location>
        <begin position="84"/>
        <end position="85"/>
    </location>
    <ligand>
        <name>FAD</name>
        <dbReference type="ChEBI" id="CHEBI:57692"/>
    </ligand>
</feature>
<dbReference type="InterPro" id="IPR036318">
    <property type="entry name" value="FAD-bd_PCMH-like_sf"/>
</dbReference>
<keyword evidence="5" id="KW-1003">Cell membrane</keyword>
<dbReference type="InterPro" id="IPR016169">
    <property type="entry name" value="FAD-bd_PCMH_sub2"/>
</dbReference>
<organism evidence="8 9">
    <name type="scientific">Halopseudomonas sabulinigri</name>
    <dbReference type="NCBI Taxonomy" id="472181"/>
    <lineage>
        <taxon>Bacteria</taxon>
        <taxon>Pseudomonadati</taxon>
        <taxon>Pseudomonadota</taxon>
        <taxon>Gammaproteobacteria</taxon>
        <taxon>Pseudomonadales</taxon>
        <taxon>Pseudomonadaceae</taxon>
        <taxon>Halopseudomonas</taxon>
    </lineage>
</organism>
<gene>
    <name evidence="5 8" type="primary">dld</name>
    <name evidence="8" type="ORF">NBRC116187_16580</name>
</gene>
<evidence type="ECO:0000256" key="4">
    <source>
        <dbReference type="ARBA" id="ARBA00023002"/>
    </source>
</evidence>
<evidence type="ECO:0000256" key="6">
    <source>
        <dbReference type="PIRNR" id="PIRNR000101"/>
    </source>
</evidence>
<evidence type="ECO:0000313" key="8">
    <source>
        <dbReference type="EMBL" id="GAA6131298.1"/>
    </source>
</evidence>
<dbReference type="PROSITE" id="PS51387">
    <property type="entry name" value="FAD_PCMH"/>
    <property type="match status" value="1"/>
</dbReference>
<comment type="similarity">
    <text evidence="5">Belongs to the quinone-dependent D-lactate dehydrogenase family.</text>
</comment>
<dbReference type="InterPro" id="IPR016166">
    <property type="entry name" value="FAD-bd_PCMH"/>
</dbReference>
<feature type="domain" description="FAD-binding PCMH-type" evidence="7">
    <location>
        <begin position="42"/>
        <end position="213"/>
    </location>
</feature>
<dbReference type="PIRSF" id="PIRSF000101">
    <property type="entry name" value="D-lactate_dh"/>
    <property type="match status" value="1"/>
</dbReference>
<protein>
    <recommendedName>
        <fullName evidence="5">Quinone-dependent D-lactate dehydrogenase</fullName>
        <ecNumber evidence="5">1.1.5.12</ecNumber>
    </recommendedName>
    <alternativeName>
        <fullName evidence="5">D-lactate dehydrogenase</fullName>
        <shortName evidence="5">D-LDH</shortName>
    </alternativeName>
</protein>
<comment type="function">
    <text evidence="5 6">Catalyzes the oxidation of D-lactate to pyruvate.</text>
</comment>
<name>A0ABP9ZPC7_9GAMM</name>
<keyword evidence="4 5" id="KW-0560">Oxidoreductase</keyword>
<accession>A0ABP9ZPC7</accession>
<dbReference type="HAMAP" id="MF_02092">
    <property type="entry name" value="DLDH_Dld"/>
    <property type="match status" value="1"/>
</dbReference>
<dbReference type="EC" id="1.1.5.12" evidence="5"/>
<dbReference type="SUPFAM" id="SSF56176">
    <property type="entry name" value="FAD-binding/transporter-associated domain-like"/>
    <property type="match status" value="1"/>
</dbReference>
<dbReference type="InterPro" id="IPR016172">
    <property type="entry name" value="D-lactate_DH_C-sub1"/>
</dbReference>
<keyword evidence="5 6" id="KW-0874">Quinone</keyword>